<gene>
    <name evidence="2" type="ordered locus">Anacy_1403</name>
</gene>
<dbReference type="eggNOG" id="COG1511">
    <property type="taxonomic scope" value="Bacteria"/>
</dbReference>
<name>K9ZDU3_ANACC</name>
<feature type="compositionally biased region" description="Basic and acidic residues" evidence="1">
    <location>
        <begin position="619"/>
        <end position="642"/>
    </location>
</feature>
<dbReference type="EMBL" id="CP003659">
    <property type="protein sequence ID" value="AFZ56914.1"/>
    <property type="molecule type" value="Genomic_DNA"/>
</dbReference>
<protein>
    <submittedName>
        <fullName evidence="2">Uncharacterized protein</fullName>
    </submittedName>
</protein>
<dbReference type="Proteomes" id="UP000010474">
    <property type="component" value="Chromosome"/>
</dbReference>
<dbReference type="AlphaFoldDB" id="K9ZDU3"/>
<feature type="region of interest" description="Disordered" evidence="1">
    <location>
        <begin position="608"/>
        <end position="660"/>
    </location>
</feature>
<dbReference type="RefSeq" id="WP_015213565.1">
    <property type="nucleotide sequence ID" value="NC_019771.1"/>
</dbReference>
<reference evidence="3" key="1">
    <citation type="journal article" date="2013" name="Proc. Natl. Acad. Sci. U.S.A.">
        <title>Improving the coverage of the cyanobacterial phylum using diversity-driven genome sequencing.</title>
        <authorList>
            <person name="Shih P.M."/>
            <person name="Wu D."/>
            <person name="Latifi A."/>
            <person name="Axen S.D."/>
            <person name="Fewer D.P."/>
            <person name="Talla E."/>
            <person name="Calteau A."/>
            <person name="Cai F."/>
            <person name="Tandeau de Marsac N."/>
            <person name="Rippka R."/>
            <person name="Herdman M."/>
            <person name="Sivonen K."/>
            <person name="Coursin T."/>
            <person name="Laurent T."/>
            <person name="Goodwin L."/>
            <person name="Nolan M."/>
            <person name="Davenport K.W."/>
            <person name="Han C.S."/>
            <person name="Rubin E.M."/>
            <person name="Eisen J.A."/>
            <person name="Woyke T."/>
            <person name="Gugger M."/>
            <person name="Kerfeld C.A."/>
        </authorList>
    </citation>
    <scope>NUCLEOTIDE SEQUENCE [LARGE SCALE GENOMIC DNA]</scope>
    <source>
        <strain evidence="3">ATCC 27899 / PCC 7122</strain>
    </source>
</reference>
<evidence type="ECO:0000256" key="1">
    <source>
        <dbReference type="SAM" id="MobiDB-lite"/>
    </source>
</evidence>
<sequence>MIPTIPSFNYIASSLNQTSNTLAFLPAGQSGFIDRIRDGLKRLLGEQNTDKNTGELNRKISDLEKRLNQNYKDDRRQDTDINNRYGQLNGEIWSLRRDFNTEKLANASEHKLLWGAIGSTQKLVSGIFLGLPALVKSIVLSIIGSILLSKLIDLGMGLFIKNGKIDLSGIFAQIQAAKDDARAAATIAVKAEGKADKALTRSQAALENIKFLEKSALNAFKRLESFTRSELAFLTKSTLNALLRLQDRLATTEISLNTLKNTVAGIQKGITSQLDALKLGIEKIKADLLNQISNIKIDVGKLFGQAASLAAQIAGLALTIAGINALIRRFNPGVPGVVNVTNISNNFDNRITNNYVNNSRPNYITNTTNTANPVDSALLKKVDATTTANLALSANVDATTKANLALSTQIQSGVAFVSTKLINGFKWLQLDRVMNLLTFAVTVHNAGMLSQNILVTLTQAMQNVIDLIGVKDDANNPVQLSTLINSSISDFVKNVVGKENYDNVIKQWNYYNRIYQASANIFSSLLNMGDSITQGLQVIGGQTGKIGNALRAWGAVSEKAYGWFNPSPNFSNPLLIKLNNLEETASVVENVSQQPLTIKASKEEVEESSKALADSLAQEEGKPQGKEFPEAKLVKAEQEETKINSAGKDLSTPDLEPDED</sequence>
<dbReference type="STRING" id="272123.Anacy_1403"/>
<organism evidence="2 3">
    <name type="scientific">Anabaena cylindrica (strain ATCC 27899 / PCC 7122)</name>
    <dbReference type="NCBI Taxonomy" id="272123"/>
    <lineage>
        <taxon>Bacteria</taxon>
        <taxon>Bacillati</taxon>
        <taxon>Cyanobacteriota</taxon>
        <taxon>Cyanophyceae</taxon>
        <taxon>Nostocales</taxon>
        <taxon>Nostocaceae</taxon>
        <taxon>Anabaena</taxon>
    </lineage>
</organism>
<proteinExistence type="predicted"/>
<dbReference type="HOGENOM" id="CLU_415423_0_0_3"/>
<evidence type="ECO:0000313" key="2">
    <source>
        <dbReference type="EMBL" id="AFZ56914.1"/>
    </source>
</evidence>
<keyword evidence="3" id="KW-1185">Reference proteome</keyword>
<dbReference type="KEGG" id="acy:Anacy_1403"/>
<evidence type="ECO:0000313" key="3">
    <source>
        <dbReference type="Proteomes" id="UP000010474"/>
    </source>
</evidence>
<accession>K9ZDU3</accession>
<dbReference type="PATRIC" id="fig|272123.3.peg.1535"/>